<dbReference type="PANTHER" id="PTHR22777:SF17">
    <property type="entry name" value="UPF0053 PROTEIN SLL0260"/>
    <property type="match status" value="1"/>
</dbReference>
<keyword evidence="4" id="KW-1133">Transmembrane helix</keyword>
<dbReference type="FunFam" id="3.10.580.10:FF:000002">
    <property type="entry name" value="Magnesium/cobalt efflux protein CorC"/>
    <property type="match status" value="1"/>
</dbReference>
<evidence type="ECO:0000256" key="1">
    <source>
        <dbReference type="ARBA" id="ARBA00022737"/>
    </source>
</evidence>
<keyword evidence="1" id="KW-0677">Repeat</keyword>
<dbReference type="InterPro" id="IPR000644">
    <property type="entry name" value="CBS_dom"/>
</dbReference>
<protein>
    <recommendedName>
        <fullName evidence="5">CBS domain-containing protein</fullName>
    </recommendedName>
</protein>
<sequence length="432" mass="49459">MNSDAGPAEVSLMIILFLLVNGQLVRMIRVACQQLNETFPRLNDLQREKILLLKQQLTNLNLINILCDWIGFGLLGLLIGQNLLSFDWWYLVLTVLAFVVINICLTELARRRPLLVGLRLIKWTIPIRFICYPLTKLFLIVKKYSINDKKKLEISGQQKIIANFQEMLLKESTDNDFKPETFKMVEGVISIHQKMVREIMIARTDAFMVDIQNDNDRNIDAIIQQPYSRIPVFNETKDNIVGVVHIKNLLRSAREEGFEHLKLRRIMQAALFIPETMTVDDCLIELKRTHNQMAILFDEYGGVVGLVTLEDIIEEIVGEISDESDIPNQHYQKIADNQYIVEGRLPLDDFNEEFGTHLYDNEVDTIAGYIIAGLSAIPADGEKVELRTPEDVILLTEKIEDSRILQVKVTLPSGLAIAHVQHEKQIKQSVNN</sequence>
<feature type="transmembrane region" description="Helical" evidence="4">
    <location>
        <begin position="62"/>
        <end position="82"/>
    </location>
</feature>
<dbReference type="Pfam" id="PF00571">
    <property type="entry name" value="CBS"/>
    <property type="match status" value="2"/>
</dbReference>
<dbReference type="PROSITE" id="PS51371">
    <property type="entry name" value="CBS"/>
    <property type="match status" value="2"/>
</dbReference>
<evidence type="ECO:0000259" key="5">
    <source>
        <dbReference type="PROSITE" id="PS51371"/>
    </source>
</evidence>
<dbReference type="KEGG" id="lng:BSQ50_08030"/>
<keyword evidence="4" id="KW-0812">Transmembrane</keyword>
<dbReference type="AlphaFoldDB" id="A0A3S6R1Q1"/>
<keyword evidence="7" id="KW-1185">Reference proteome</keyword>
<feature type="transmembrane region" description="Helical" evidence="4">
    <location>
        <begin position="88"/>
        <end position="108"/>
    </location>
</feature>
<dbReference type="InterPro" id="IPR016169">
    <property type="entry name" value="FAD-bd_PCMH_sub2"/>
</dbReference>
<dbReference type="Pfam" id="PF03471">
    <property type="entry name" value="CorC_HlyC"/>
    <property type="match status" value="1"/>
</dbReference>
<reference evidence="6 7" key="1">
    <citation type="submission" date="2016-11" db="EMBL/GenBank/DDBJ databases">
        <title>Interaction between Lactobacillus species and yeast in water kefir.</title>
        <authorList>
            <person name="Behr J."/>
            <person name="Xu D."/>
            <person name="Vogel R.F."/>
        </authorList>
    </citation>
    <scope>NUCLEOTIDE SEQUENCE [LARGE SCALE GENOMIC DNA]</scope>
    <source>
        <strain evidence="6 7">TMW 1.1827</strain>
    </source>
</reference>
<dbReference type="GO" id="GO:0005886">
    <property type="term" value="C:plasma membrane"/>
    <property type="evidence" value="ECO:0007669"/>
    <property type="project" value="TreeGrafter"/>
</dbReference>
<dbReference type="InterPro" id="IPR005170">
    <property type="entry name" value="Transptr-assoc_dom"/>
</dbReference>
<accession>A0A3S6R1Q1</accession>
<dbReference type="SUPFAM" id="SSF56176">
    <property type="entry name" value="FAD-binding/transporter-associated domain-like"/>
    <property type="match status" value="1"/>
</dbReference>
<feature type="domain" description="CBS" evidence="5">
    <location>
        <begin position="200"/>
        <end position="263"/>
    </location>
</feature>
<dbReference type="SUPFAM" id="SSF54631">
    <property type="entry name" value="CBS-domain pair"/>
    <property type="match status" value="1"/>
</dbReference>
<proteinExistence type="predicted"/>
<dbReference type="GO" id="GO:0050660">
    <property type="term" value="F:flavin adenine dinucleotide binding"/>
    <property type="evidence" value="ECO:0007669"/>
    <property type="project" value="InterPro"/>
</dbReference>
<dbReference type="Gene3D" id="3.10.580.10">
    <property type="entry name" value="CBS-domain"/>
    <property type="match status" value="1"/>
</dbReference>
<dbReference type="InterPro" id="IPR044751">
    <property type="entry name" value="Ion_transp-like_CBS"/>
</dbReference>
<evidence type="ECO:0000313" key="6">
    <source>
        <dbReference type="EMBL" id="AUJ32507.1"/>
    </source>
</evidence>
<evidence type="ECO:0000313" key="7">
    <source>
        <dbReference type="Proteomes" id="UP000324497"/>
    </source>
</evidence>
<gene>
    <name evidence="6" type="ORF">BSQ50_08030</name>
</gene>
<dbReference type="PANTHER" id="PTHR22777">
    <property type="entry name" value="HEMOLYSIN-RELATED"/>
    <property type="match status" value="1"/>
</dbReference>
<dbReference type="Proteomes" id="UP000324497">
    <property type="component" value="Chromosome"/>
</dbReference>
<keyword evidence="2 3" id="KW-0129">CBS domain</keyword>
<evidence type="ECO:0000256" key="4">
    <source>
        <dbReference type="SAM" id="Phobius"/>
    </source>
</evidence>
<dbReference type="CDD" id="cd04590">
    <property type="entry name" value="CBS_pair_CorC_HlyC_assoc"/>
    <property type="match status" value="1"/>
</dbReference>
<dbReference type="SMART" id="SM01091">
    <property type="entry name" value="CorC_HlyC"/>
    <property type="match status" value="1"/>
</dbReference>
<organism evidence="6 7">
    <name type="scientific">Liquorilactobacillus nagelii</name>
    <dbReference type="NCBI Taxonomy" id="82688"/>
    <lineage>
        <taxon>Bacteria</taxon>
        <taxon>Bacillati</taxon>
        <taxon>Bacillota</taxon>
        <taxon>Bacilli</taxon>
        <taxon>Lactobacillales</taxon>
        <taxon>Lactobacillaceae</taxon>
        <taxon>Liquorilactobacillus</taxon>
    </lineage>
</organism>
<evidence type="ECO:0000256" key="3">
    <source>
        <dbReference type="PROSITE-ProRule" id="PRU00703"/>
    </source>
</evidence>
<dbReference type="Gene3D" id="3.30.465.10">
    <property type="match status" value="1"/>
</dbReference>
<dbReference type="InterPro" id="IPR046342">
    <property type="entry name" value="CBS_dom_sf"/>
</dbReference>
<feature type="domain" description="CBS" evidence="5">
    <location>
        <begin position="266"/>
        <end position="323"/>
    </location>
</feature>
<dbReference type="InterPro" id="IPR036318">
    <property type="entry name" value="FAD-bd_PCMH-like_sf"/>
</dbReference>
<keyword evidence="4" id="KW-0472">Membrane</keyword>
<dbReference type="RefSeq" id="WP_148126855.1">
    <property type="nucleotide sequence ID" value="NZ_CP018180.1"/>
</dbReference>
<name>A0A3S6R1Q1_9LACO</name>
<evidence type="ECO:0000256" key="2">
    <source>
        <dbReference type="ARBA" id="ARBA00023122"/>
    </source>
</evidence>
<dbReference type="EMBL" id="CP018180">
    <property type="protein sequence ID" value="AUJ32507.1"/>
    <property type="molecule type" value="Genomic_DNA"/>
</dbReference>
<feature type="transmembrane region" description="Helical" evidence="4">
    <location>
        <begin position="120"/>
        <end position="141"/>
    </location>
</feature>